<dbReference type="GO" id="GO:0000155">
    <property type="term" value="F:phosphorelay sensor kinase activity"/>
    <property type="evidence" value="ECO:0007669"/>
    <property type="project" value="InterPro"/>
</dbReference>
<dbReference type="GO" id="GO:0046983">
    <property type="term" value="F:protein dimerization activity"/>
    <property type="evidence" value="ECO:0007669"/>
    <property type="project" value="InterPro"/>
</dbReference>
<keyword evidence="11" id="KW-1133">Transmembrane helix</keyword>
<keyword evidence="12" id="KW-0732">Signal</keyword>
<dbReference type="InterPro" id="IPR011712">
    <property type="entry name" value="Sig_transdc_His_kin_sub3_dim/P"/>
</dbReference>
<dbReference type="InterPro" id="IPR011990">
    <property type="entry name" value="TPR-like_helical_dom_sf"/>
</dbReference>
<keyword evidence="3" id="KW-0597">Phosphoprotein</keyword>
<keyword evidence="5" id="KW-0547">Nucleotide-binding</keyword>
<evidence type="ECO:0000256" key="8">
    <source>
        <dbReference type="ARBA" id="ARBA00023012"/>
    </source>
</evidence>
<protein>
    <recommendedName>
        <fullName evidence="2">histidine kinase</fullName>
        <ecNumber evidence="2">2.7.13.3</ecNumber>
    </recommendedName>
</protein>
<evidence type="ECO:0000256" key="6">
    <source>
        <dbReference type="ARBA" id="ARBA00022777"/>
    </source>
</evidence>
<keyword evidence="15" id="KW-1185">Reference proteome</keyword>
<dbReference type="Gene3D" id="1.25.40.10">
    <property type="entry name" value="Tetratricopeptide repeat domain"/>
    <property type="match status" value="1"/>
</dbReference>
<keyword evidence="7" id="KW-0067">ATP-binding</keyword>
<evidence type="ECO:0000256" key="3">
    <source>
        <dbReference type="ARBA" id="ARBA00022553"/>
    </source>
</evidence>
<gene>
    <name evidence="14" type="primary">degS_2</name>
    <name evidence="14" type="ORF">NCTC11179_01391</name>
</gene>
<dbReference type="AlphaFoldDB" id="A0A378RLJ2"/>
<dbReference type="EC" id="2.7.13.3" evidence="2"/>
<reference evidence="14 15" key="1">
    <citation type="submission" date="2018-06" db="EMBL/GenBank/DDBJ databases">
        <authorList>
            <consortium name="Pathogen Informatics"/>
            <person name="Doyle S."/>
        </authorList>
    </citation>
    <scope>NUCLEOTIDE SEQUENCE [LARGE SCALE GENOMIC DNA]</scope>
    <source>
        <strain evidence="14 15">NCTC11179</strain>
    </source>
</reference>
<dbReference type="InterPro" id="IPR050482">
    <property type="entry name" value="Sensor_HK_TwoCompSys"/>
</dbReference>
<dbReference type="PROSITE" id="PS50005">
    <property type="entry name" value="TPR"/>
    <property type="match status" value="1"/>
</dbReference>
<evidence type="ECO:0000256" key="4">
    <source>
        <dbReference type="ARBA" id="ARBA00022679"/>
    </source>
</evidence>
<evidence type="ECO:0000259" key="13">
    <source>
        <dbReference type="PROSITE" id="PS50109"/>
    </source>
</evidence>
<comment type="catalytic activity">
    <reaction evidence="1">
        <text>ATP + protein L-histidine = ADP + protein N-phospho-L-histidine.</text>
        <dbReference type="EC" id="2.7.13.3"/>
    </reaction>
</comment>
<feature type="signal peptide" evidence="12">
    <location>
        <begin position="1"/>
        <end position="20"/>
    </location>
</feature>
<dbReference type="Gene3D" id="1.20.5.1930">
    <property type="match status" value="1"/>
</dbReference>
<dbReference type="Pfam" id="PF02518">
    <property type="entry name" value="HATPase_c"/>
    <property type="match status" value="1"/>
</dbReference>
<feature type="domain" description="Histidine kinase" evidence="13">
    <location>
        <begin position="472"/>
        <end position="655"/>
    </location>
</feature>
<dbReference type="InterPro" id="IPR036890">
    <property type="entry name" value="HATPase_C_sf"/>
</dbReference>
<dbReference type="Gene3D" id="3.30.565.10">
    <property type="entry name" value="Histidine kinase-like ATPase, C-terminal domain"/>
    <property type="match status" value="1"/>
</dbReference>
<dbReference type="PROSITE" id="PS51257">
    <property type="entry name" value="PROKAR_LIPOPROTEIN"/>
    <property type="match status" value="1"/>
</dbReference>
<feature type="transmembrane region" description="Helical" evidence="11">
    <location>
        <begin position="408"/>
        <end position="429"/>
    </location>
</feature>
<evidence type="ECO:0000256" key="11">
    <source>
        <dbReference type="SAM" id="Phobius"/>
    </source>
</evidence>
<evidence type="ECO:0000256" key="7">
    <source>
        <dbReference type="ARBA" id="ARBA00022840"/>
    </source>
</evidence>
<dbReference type="CDD" id="cd16917">
    <property type="entry name" value="HATPase_UhpB-NarQ-NarX-like"/>
    <property type="match status" value="1"/>
</dbReference>
<dbReference type="Pfam" id="PF07730">
    <property type="entry name" value="HisKA_3"/>
    <property type="match status" value="1"/>
</dbReference>
<dbReference type="RefSeq" id="WP_115090715.1">
    <property type="nucleotide sequence ID" value="NZ_CP068107.1"/>
</dbReference>
<evidence type="ECO:0000256" key="1">
    <source>
        <dbReference type="ARBA" id="ARBA00000085"/>
    </source>
</evidence>
<dbReference type="InterPro" id="IPR003594">
    <property type="entry name" value="HATPase_dom"/>
</dbReference>
<dbReference type="SUPFAM" id="SSF48452">
    <property type="entry name" value="TPR-like"/>
    <property type="match status" value="1"/>
</dbReference>
<feature type="repeat" description="TPR" evidence="9">
    <location>
        <begin position="168"/>
        <end position="201"/>
    </location>
</feature>
<keyword evidence="6" id="KW-0418">Kinase</keyword>
<dbReference type="PANTHER" id="PTHR24421:SF10">
    <property type="entry name" value="NITRATE_NITRITE SENSOR PROTEIN NARQ"/>
    <property type="match status" value="1"/>
</dbReference>
<dbReference type="InterPro" id="IPR005467">
    <property type="entry name" value="His_kinase_dom"/>
</dbReference>
<dbReference type="SMART" id="SM00028">
    <property type="entry name" value="TPR"/>
    <property type="match status" value="4"/>
</dbReference>
<feature type="chain" id="PRO_5016598668" description="histidine kinase" evidence="12">
    <location>
        <begin position="21"/>
        <end position="655"/>
    </location>
</feature>
<sequence>MPKTLLSLFLFVLGCNTTFAQYLIPLDEEQYLSQINTQIQAHGQDTIALKNYLLLAEYWAPTDSIQSYKALQKVLQAPTAKQLHTGTLAYYQGIYYANTGKKDKAKAYYLQAIEQLKSKAYLADIRIKAQYSYAYLQIEDKGYYILVKTLTETCIPWAKETGNKEALAYFYTQLGLVFMSVAQLDTAQEYHDKALEVIKEIEPQSTVHLITYLNLVSNYCYKPDSESAKIYLDQATKLLKKFPNSQHYPNYYYQVAMYYTTRQEFKQALETLHLGIASAKSKKQLRVLNMLYFRLYNVYLMQKDYLKAKALLEQILKENIIVKEPVNRKITYTQLASVNEVLQDFKSAYDWQKKASILSDSLHQQKLFEKMNQLEIQLQTAEKQQEIDQLEQEKKESELLNKNKNLKFTLLIIAFILCLIIAFLTWINFKNQKKLNKQIRLRHEEQLLHIDNERKYEATQAILQGEEQERQRIAQDLHDSMGGILANIRMTVSKDVTQPESKQDLLSKLDYSIAEMRRISRNLMPETLKNLGLEIALQELCESMSHPHLPIQFEAYDIQDGLDFSIQLALYRITQEAISNVLKYAHATSIIVQISQNERELSLTIEDNGMGFNQETITYGIGLKNITHRVELIEGHLEINTAPGEGTTLNITCHA</sequence>
<dbReference type="InterPro" id="IPR019734">
    <property type="entry name" value="TPR_rpt"/>
</dbReference>
<evidence type="ECO:0000256" key="10">
    <source>
        <dbReference type="SAM" id="Coils"/>
    </source>
</evidence>
<keyword evidence="11" id="KW-0472">Membrane</keyword>
<dbReference type="GO" id="GO:0016020">
    <property type="term" value="C:membrane"/>
    <property type="evidence" value="ECO:0007669"/>
    <property type="project" value="InterPro"/>
</dbReference>
<evidence type="ECO:0000256" key="2">
    <source>
        <dbReference type="ARBA" id="ARBA00012438"/>
    </source>
</evidence>
<organism evidence="14 15">
    <name type="scientific">Myroides odoratus</name>
    <name type="common">Flavobacterium odoratum</name>
    <dbReference type="NCBI Taxonomy" id="256"/>
    <lineage>
        <taxon>Bacteria</taxon>
        <taxon>Pseudomonadati</taxon>
        <taxon>Bacteroidota</taxon>
        <taxon>Flavobacteriia</taxon>
        <taxon>Flavobacteriales</taxon>
        <taxon>Flavobacteriaceae</taxon>
        <taxon>Myroides</taxon>
    </lineage>
</organism>
<dbReference type="EMBL" id="UGQL01000001">
    <property type="protein sequence ID" value="STZ27854.1"/>
    <property type="molecule type" value="Genomic_DNA"/>
</dbReference>
<dbReference type="SUPFAM" id="SSF55874">
    <property type="entry name" value="ATPase domain of HSP90 chaperone/DNA topoisomerase II/histidine kinase"/>
    <property type="match status" value="1"/>
</dbReference>
<keyword evidence="10" id="KW-0175">Coiled coil</keyword>
<name>A0A378RLJ2_MYROD</name>
<evidence type="ECO:0000256" key="5">
    <source>
        <dbReference type="ARBA" id="ARBA00022741"/>
    </source>
</evidence>
<evidence type="ECO:0000256" key="9">
    <source>
        <dbReference type="PROSITE-ProRule" id="PRU00339"/>
    </source>
</evidence>
<evidence type="ECO:0000256" key="12">
    <source>
        <dbReference type="SAM" id="SignalP"/>
    </source>
</evidence>
<proteinExistence type="predicted"/>
<dbReference type="GO" id="GO:0005524">
    <property type="term" value="F:ATP binding"/>
    <property type="evidence" value="ECO:0007669"/>
    <property type="project" value="UniProtKB-KW"/>
</dbReference>
<keyword evidence="9" id="KW-0802">TPR repeat</keyword>
<feature type="coiled-coil region" evidence="10">
    <location>
        <begin position="364"/>
        <end position="407"/>
    </location>
</feature>
<keyword evidence="4 14" id="KW-0808">Transferase</keyword>
<dbReference type="PROSITE" id="PS50109">
    <property type="entry name" value="HIS_KIN"/>
    <property type="match status" value="1"/>
</dbReference>
<evidence type="ECO:0000313" key="15">
    <source>
        <dbReference type="Proteomes" id="UP000255024"/>
    </source>
</evidence>
<keyword evidence="11" id="KW-0812">Transmembrane</keyword>
<dbReference type="Proteomes" id="UP000255024">
    <property type="component" value="Unassembled WGS sequence"/>
</dbReference>
<dbReference type="PANTHER" id="PTHR24421">
    <property type="entry name" value="NITRATE/NITRITE SENSOR PROTEIN NARX-RELATED"/>
    <property type="match status" value="1"/>
</dbReference>
<keyword evidence="8" id="KW-0902">Two-component regulatory system</keyword>
<evidence type="ECO:0000313" key="14">
    <source>
        <dbReference type="EMBL" id="STZ27854.1"/>
    </source>
</evidence>
<accession>A0A378RLJ2</accession>